<dbReference type="SMART" id="SM00331">
    <property type="entry name" value="PP2C_SIG"/>
    <property type="match status" value="1"/>
</dbReference>
<proteinExistence type="predicted"/>
<keyword evidence="4" id="KW-1185">Reference proteome</keyword>
<dbReference type="InterPro" id="IPR001932">
    <property type="entry name" value="PPM-type_phosphatase-like_dom"/>
</dbReference>
<dbReference type="PANTHER" id="PTHR43156:SF2">
    <property type="entry name" value="STAGE II SPORULATION PROTEIN E"/>
    <property type="match status" value="1"/>
</dbReference>
<keyword evidence="1" id="KW-0378">Hydrolase</keyword>
<accession>A0ABY5DX82</accession>
<dbReference type="Pfam" id="PF07228">
    <property type="entry name" value="SpoIIE"/>
    <property type="match status" value="1"/>
</dbReference>
<dbReference type="Gene3D" id="3.60.40.10">
    <property type="entry name" value="PPM-type phosphatase domain"/>
    <property type="match status" value="1"/>
</dbReference>
<feature type="domain" description="PPM-type phosphatase" evidence="2">
    <location>
        <begin position="184"/>
        <end position="401"/>
    </location>
</feature>
<dbReference type="PANTHER" id="PTHR43156">
    <property type="entry name" value="STAGE II SPORULATION PROTEIN E-RELATED"/>
    <property type="match status" value="1"/>
</dbReference>
<sequence length="416" mass="44839">MPSANPPQAPDAAAVQHAFASFLRRTHLSSPSAIARIVAEESATLGGEHVQVCLVDHEQEMLITVPEHEGAESVEHSIDGTLAGRCFAATTIVHGQPDADGCVRLWVPLLDGTERLGVLGMTVRAAWLDDELITSWERFAHLVAVTIVAKRAYGDVFARVRRRAPMTIASELLWSLAPPLVFATDDLALAGLLEPAYDNGGDALDYAVNGRTLHAGVFDAMGHGLPAAGVAAFAVSAYRHSRRAGLDLEATYEAMDAAVGEQYPDRRFVTAVITELDLDAGHLRWICAGHPPPVIIRDRHPVLPATTPVPPLGTRLQHRPPAVATAALEPGDLVLLHTDGLTEAQNPAGERFSPERVVRFIIREAAAGRTAPETLRRMRHALLHREQAELRDDATALLLEWRSGGELRILPPTVAG</sequence>
<evidence type="ECO:0000313" key="4">
    <source>
        <dbReference type="Proteomes" id="UP001056035"/>
    </source>
</evidence>
<protein>
    <submittedName>
        <fullName evidence="3">Serine/threonine-protein phosphatase</fullName>
    </submittedName>
</protein>
<dbReference type="RefSeq" id="WP_254572793.1">
    <property type="nucleotide sequence ID" value="NZ_CP098502.1"/>
</dbReference>
<name>A0ABY5DX82_9ACTN</name>
<evidence type="ECO:0000313" key="3">
    <source>
        <dbReference type="EMBL" id="UTI66115.1"/>
    </source>
</evidence>
<gene>
    <name evidence="3" type="ORF">NBH00_07890</name>
</gene>
<dbReference type="InterPro" id="IPR052016">
    <property type="entry name" value="Bact_Sigma-Reg"/>
</dbReference>
<evidence type="ECO:0000259" key="2">
    <source>
        <dbReference type="SMART" id="SM00331"/>
    </source>
</evidence>
<dbReference type="SUPFAM" id="SSF81606">
    <property type="entry name" value="PP2C-like"/>
    <property type="match status" value="1"/>
</dbReference>
<organism evidence="3 4">
    <name type="scientific">Paraconexibacter antarcticus</name>
    <dbReference type="NCBI Taxonomy" id="2949664"/>
    <lineage>
        <taxon>Bacteria</taxon>
        <taxon>Bacillati</taxon>
        <taxon>Actinomycetota</taxon>
        <taxon>Thermoleophilia</taxon>
        <taxon>Solirubrobacterales</taxon>
        <taxon>Paraconexibacteraceae</taxon>
        <taxon>Paraconexibacter</taxon>
    </lineage>
</organism>
<dbReference type="Proteomes" id="UP001056035">
    <property type="component" value="Chromosome"/>
</dbReference>
<dbReference type="InterPro" id="IPR036457">
    <property type="entry name" value="PPM-type-like_dom_sf"/>
</dbReference>
<reference evidence="3 4" key="1">
    <citation type="submission" date="2022-06" db="EMBL/GenBank/DDBJ databases">
        <title>Paraconexibacter antarcticus.</title>
        <authorList>
            <person name="Kim C.S."/>
        </authorList>
    </citation>
    <scope>NUCLEOTIDE SEQUENCE [LARGE SCALE GENOMIC DNA]</scope>
    <source>
        <strain evidence="3 4">02-257</strain>
    </source>
</reference>
<evidence type="ECO:0000256" key="1">
    <source>
        <dbReference type="ARBA" id="ARBA00022801"/>
    </source>
</evidence>
<dbReference type="EMBL" id="CP098502">
    <property type="protein sequence ID" value="UTI66115.1"/>
    <property type="molecule type" value="Genomic_DNA"/>
</dbReference>